<evidence type="ECO:0000256" key="10">
    <source>
        <dbReference type="ARBA" id="ARBA00022840"/>
    </source>
</evidence>
<dbReference type="InterPro" id="IPR036890">
    <property type="entry name" value="HATPase_C_sf"/>
</dbReference>
<feature type="coiled-coil region" evidence="16">
    <location>
        <begin position="252"/>
        <end position="308"/>
    </location>
</feature>
<dbReference type="PROSITE" id="PS50885">
    <property type="entry name" value="HAMP"/>
    <property type="match status" value="1"/>
</dbReference>
<dbReference type="GO" id="GO:0000155">
    <property type="term" value="F:phosphorelay sensor kinase activity"/>
    <property type="evidence" value="ECO:0007669"/>
    <property type="project" value="InterPro"/>
</dbReference>
<evidence type="ECO:0000313" key="23">
    <source>
        <dbReference type="EMBL" id="MBB5209997.1"/>
    </source>
</evidence>
<dbReference type="GO" id="GO:0005886">
    <property type="term" value="C:plasma membrane"/>
    <property type="evidence" value="ECO:0007669"/>
    <property type="project" value="UniProtKB-SubCell"/>
</dbReference>
<keyword evidence="11 18" id="KW-1133">Transmembrane helix</keyword>
<dbReference type="CDD" id="cd00088">
    <property type="entry name" value="HPT"/>
    <property type="match status" value="1"/>
</dbReference>
<comment type="caution">
    <text evidence="23">The sequence shown here is derived from an EMBL/GenBank/DDBJ whole genome shotgun (WGS) entry which is preliminary data.</text>
</comment>
<evidence type="ECO:0000256" key="8">
    <source>
        <dbReference type="ARBA" id="ARBA00022741"/>
    </source>
</evidence>
<feature type="compositionally biased region" description="Low complexity" evidence="17">
    <location>
        <begin position="1"/>
        <end position="19"/>
    </location>
</feature>
<feature type="domain" description="HPt" evidence="22">
    <location>
        <begin position="844"/>
        <end position="941"/>
    </location>
</feature>
<dbReference type="Pfam" id="PF02518">
    <property type="entry name" value="HATPase_c"/>
    <property type="match status" value="1"/>
</dbReference>
<dbReference type="PROSITE" id="PS50894">
    <property type="entry name" value="HPT"/>
    <property type="match status" value="1"/>
</dbReference>
<dbReference type="SUPFAM" id="SSF47226">
    <property type="entry name" value="Histidine-containing phosphotransfer domain, HPT domain"/>
    <property type="match status" value="1"/>
</dbReference>
<evidence type="ECO:0000256" key="2">
    <source>
        <dbReference type="ARBA" id="ARBA00004651"/>
    </source>
</evidence>
<dbReference type="RefSeq" id="WP_237567654.1">
    <property type="nucleotide sequence ID" value="NZ_CP047491.1"/>
</dbReference>
<feature type="modified residue" description="4-aspartylphosphate" evidence="15">
    <location>
        <position position="606"/>
    </location>
</feature>
<dbReference type="InterPro" id="IPR003660">
    <property type="entry name" value="HAMP_dom"/>
</dbReference>
<evidence type="ECO:0000256" key="3">
    <source>
        <dbReference type="ARBA" id="ARBA00012438"/>
    </source>
</evidence>
<dbReference type="PANTHER" id="PTHR45339:SF1">
    <property type="entry name" value="HYBRID SIGNAL TRANSDUCTION HISTIDINE KINASE J"/>
    <property type="match status" value="1"/>
</dbReference>
<keyword evidence="13 18" id="KW-0472">Membrane</keyword>
<accession>A0AA89PRX3</accession>
<dbReference type="AlphaFoldDB" id="A0AA89PRX3"/>
<dbReference type="SMART" id="SM00387">
    <property type="entry name" value="HATPase_c"/>
    <property type="match status" value="1"/>
</dbReference>
<evidence type="ECO:0000256" key="14">
    <source>
        <dbReference type="PROSITE-ProRule" id="PRU00110"/>
    </source>
</evidence>
<keyword evidence="4" id="KW-1003">Cell membrane</keyword>
<dbReference type="Pfam" id="PF01627">
    <property type="entry name" value="Hpt"/>
    <property type="match status" value="1"/>
</dbReference>
<dbReference type="Gene3D" id="1.10.287.130">
    <property type="match status" value="1"/>
</dbReference>
<dbReference type="Gene3D" id="3.30.565.10">
    <property type="entry name" value="Histidine kinase-like ATPase, C-terminal domain"/>
    <property type="match status" value="1"/>
</dbReference>
<evidence type="ECO:0000256" key="11">
    <source>
        <dbReference type="ARBA" id="ARBA00022989"/>
    </source>
</evidence>
<feature type="modified residue" description="Phosphohistidine" evidence="14">
    <location>
        <position position="883"/>
    </location>
</feature>
<evidence type="ECO:0000256" key="5">
    <source>
        <dbReference type="ARBA" id="ARBA00022553"/>
    </source>
</evidence>
<evidence type="ECO:0000256" key="4">
    <source>
        <dbReference type="ARBA" id="ARBA00022475"/>
    </source>
</evidence>
<dbReference type="SUPFAM" id="SSF52172">
    <property type="entry name" value="CheY-like"/>
    <property type="match status" value="2"/>
</dbReference>
<reference evidence="23 24" key="1">
    <citation type="submission" date="2020-08" db="EMBL/GenBank/DDBJ databases">
        <title>Genomic Encyclopedia of Type Strains, Phase IV (KMG-IV): sequencing the most valuable type-strain genomes for metagenomic binning, comparative biology and taxonomic classification.</title>
        <authorList>
            <person name="Goeker M."/>
        </authorList>
    </citation>
    <scope>NUCLEOTIDE SEQUENCE [LARGE SCALE GENOMIC DNA]</scope>
    <source>
        <strain evidence="23 24">DSM 11525</strain>
    </source>
</reference>
<dbReference type="GO" id="GO:0005524">
    <property type="term" value="F:ATP binding"/>
    <property type="evidence" value="ECO:0007669"/>
    <property type="project" value="UniProtKB-KW"/>
</dbReference>
<evidence type="ECO:0000259" key="21">
    <source>
        <dbReference type="PROSITE" id="PS50885"/>
    </source>
</evidence>
<dbReference type="InterPro" id="IPR003661">
    <property type="entry name" value="HisK_dim/P_dom"/>
</dbReference>
<protein>
    <recommendedName>
        <fullName evidence="3">histidine kinase</fullName>
        <ecNumber evidence="3">2.7.13.3</ecNumber>
    </recommendedName>
</protein>
<feature type="domain" description="Response regulatory" evidence="20">
    <location>
        <begin position="552"/>
        <end position="673"/>
    </location>
</feature>
<evidence type="ECO:0000259" key="22">
    <source>
        <dbReference type="PROSITE" id="PS50894"/>
    </source>
</evidence>
<evidence type="ECO:0000259" key="19">
    <source>
        <dbReference type="PROSITE" id="PS50109"/>
    </source>
</evidence>
<comment type="subcellular location">
    <subcellularLocation>
        <location evidence="2">Cell membrane</location>
        <topology evidence="2">Multi-pass membrane protein</topology>
    </subcellularLocation>
</comment>
<comment type="catalytic activity">
    <reaction evidence="1">
        <text>ATP + protein L-histidine = ADP + protein N-phospho-L-histidine.</text>
        <dbReference type="EC" id="2.7.13.3"/>
    </reaction>
</comment>
<keyword evidence="5 15" id="KW-0597">Phosphoprotein</keyword>
<dbReference type="InterPro" id="IPR011006">
    <property type="entry name" value="CheY-like_superfamily"/>
</dbReference>
<dbReference type="InterPro" id="IPR003594">
    <property type="entry name" value="HATPase_dom"/>
</dbReference>
<dbReference type="EC" id="2.7.13.3" evidence="3"/>
<feature type="domain" description="HAMP" evidence="21">
    <location>
        <begin position="219"/>
        <end position="271"/>
    </location>
</feature>
<dbReference type="InterPro" id="IPR008207">
    <property type="entry name" value="Sig_transdc_His_kin_Hpt_dom"/>
</dbReference>
<keyword evidence="12" id="KW-0902">Two-component regulatory system</keyword>
<feature type="domain" description="Response regulatory" evidence="20">
    <location>
        <begin position="696"/>
        <end position="812"/>
    </location>
</feature>
<keyword evidence="16" id="KW-0175">Coiled coil</keyword>
<dbReference type="FunFam" id="1.10.287.130:FF:000003">
    <property type="entry name" value="Histidine kinase"/>
    <property type="match status" value="1"/>
</dbReference>
<dbReference type="Pfam" id="PF00512">
    <property type="entry name" value="HisKA"/>
    <property type="match status" value="1"/>
</dbReference>
<evidence type="ECO:0000256" key="9">
    <source>
        <dbReference type="ARBA" id="ARBA00022777"/>
    </source>
</evidence>
<dbReference type="SMART" id="SM00448">
    <property type="entry name" value="REC"/>
    <property type="match status" value="1"/>
</dbReference>
<dbReference type="InterPro" id="IPR005467">
    <property type="entry name" value="His_kinase_dom"/>
</dbReference>
<evidence type="ECO:0000256" key="17">
    <source>
        <dbReference type="SAM" id="MobiDB-lite"/>
    </source>
</evidence>
<dbReference type="SUPFAM" id="SSF47384">
    <property type="entry name" value="Homodimeric domain of signal transducing histidine kinase"/>
    <property type="match status" value="1"/>
</dbReference>
<dbReference type="Gene3D" id="3.40.50.2300">
    <property type="match status" value="2"/>
</dbReference>
<feature type="region of interest" description="Disordered" evidence="17">
    <location>
        <begin position="1"/>
        <end position="25"/>
    </location>
</feature>
<dbReference type="PROSITE" id="PS50110">
    <property type="entry name" value="RESPONSE_REGULATORY"/>
    <property type="match status" value="2"/>
</dbReference>
<evidence type="ECO:0000313" key="24">
    <source>
        <dbReference type="Proteomes" id="UP000563601"/>
    </source>
</evidence>
<dbReference type="PANTHER" id="PTHR45339">
    <property type="entry name" value="HYBRID SIGNAL TRANSDUCTION HISTIDINE KINASE J"/>
    <property type="match status" value="1"/>
</dbReference>
<dbReference type="InterPro" id="IPR001789">
    <property type="entry name" value="Sig_transdc_resp-reg_receiver"/>
</dbReference>
<keyword evidence="8" id="KW-0547">Nucleotide-binding</keyword>
<feature type="modified residue" description="4-aspartylphosphate" evidence="15">
    <location>
        <position position="745"/>
    </location>
</feature>
<keyword evidence="6 23" id="KW-0808">Transferase</keyword>
<evidence type="ECO:0000256" key="16">
    <source>
        <dbReference type="SAM" id="Coils"/>
    </source>
</evidence>
<dbReference type="CDD" id="cd06225">
    <property type="entry name" value="HAMP"/>
    <property type="match status" value="1"/>
</dbReference>
<sequence length="961" mass="108375">MAHAPQSNSSPPAEAPSASQHRGKRTGFRRRMSLRAILFRYTMSPALILAVLLCLLFTLQQMTDRRDLLLSHGRASAEQLVELIHLSDDYSFEDRIRWLDKSLMALMLERDMIRSVQLYRADRDAQGKEEFKLISSVGPRPRTAFTAEQLKGKQAHIYEDLKSLQVLHPLRGEDTNCWLTIELHRPYFLVGTYQVALVGLVGLIVCALIALVWAVALSERASHSLERYKDSLRAIGQGKFNTRTPSSNNVELAQLSEEINLMADNLAEYHRDYQEGLHQSMEDLRQSLDSMEEQNIELELARKKALENSRVKSTFLANTSHEIRTPLNGIIGFTNLLLKTEVDQLQQDYLQTILRSSESLLTTINDILDFSRIESGNLVLDHSPMNLGQVLEETLQILAPYGYEHNLELVPFVDPQLPPSQIGDPLRIKQIFTNLVSTAIRCSENGSIPVRITVQSGKESELMVRIGIVDNGARCDDQGRRELKQLLSSNPPQQMTNNGMGLGIARSLVQSMNGELTIEDNDQGGCSYWVQLPLALDRNRTAVTREQFPGCRLLLVDPNPMTRQQIGQQLAHWQAEPLEHSDGEYLVPAIEQMWRHDAMPDALIIDTAVAGGDFDTFISTVQQLVDNFQCRVIIQGSPVDLRRCYDTLRTRVLAFLGKPVSRDGLLRALKRALPHQAQSRPPSGSVPSLPWPAKPRVLAVDDYEANRLLMSELLRAQNIEVVVASSGEEALELWRDQHFDMIFMDIQMPGMDGIATTGKIRDEETGHRTPIIALTAHVGTEEKSRLLSAGLDDYLSKPVSETQLTHTVKRWMEVYTPSEPEQLVTLAGPRLVDIGESLSLANQDPNLARDLLRMLLKGLHEDEQELSRMYQEGDCQGLFERVHRLHGGCCYCGVPRLRAATEQLQELLRPIQEEVEARADSAAFESAYERVRKEIRSLRDWAADQDLEMLFGLEPETAPHR</sequence>
<feature type="transmembrane region" description="Helical" evidence="18">
    <location>
        <begin position="38"/>
        <end position="59"/>
    </location>
</feature>
<dbReference type="Gene3D" id="1.20.120.160">
    <property type="entry name" value="HPT domain"/>
    <property type="match status" value="1"/>
</dbReference>
<name>A0AA89PRX3_9GAMM</name>
<dbReference type="CDD" id="cd17546">
    <property type="entry name" value="REC_hyHK_CKI1_RcsC-like"/>
    <property type="match status" value="1"/>
</dbReference>
<evidence type="ECO:0000256" key="13">
    <source>
        <dbReference type="ARBA" id="ARBA00023136"/>
    </source>
</evidence>
<evidence type="ECO:0000256" key="6">
    <source>
        <dbReference type="ARBA" id="ARBA00022679"/>
    </source>
</evidence>
<organism evidence="23 24">
    <name type="scientific">Microbulbifer hydrolyticus</name>
    <dbReference type="NCBI Taxonomy" id="48074"/>
    <lineage>
        <taxon>Bacteria</taxon>
        <taxon>Pseudomonadati</taxon>
        <taxon>Pseudomonadota</taxon>
        <taxon>Gammaproteobacteria</taxon>
        <taxon>Cellvibrionales</taxon>
        <taxon>Microbulbiferaceae</taxon>
        <taxon>Microbulbifer</taxon>
    </lineage>
</organism>
<dbReference type="CDD" id="cd00082">
    <property type="entry name" value="HisKA"/>
    <property type="match status" value="1"/>
</dbReference>
<feature type="domain" description="Histidine kinase" evidence="19">
    <location>
        <begin position="318"/>
        <end position="536"/>
    </location>
</feature>
<keyword evidence="10" id="KW-0067">ATP-binding</keyword>
<dbReference type="PROSITE" id="PS50109">
    <property type="entry name" value="HIS_KIN"/>
    <property type="match status" value="1"/>
</dbReference>
<gene>
    <name evidence="23" type="ORF">HNQ53_000185</name>
</gene>
<evidence type="ECO:0000256" key="12">
    <source>
        <dbReference type="ARBA" id="ARBA00023012"/>
    </source>
</evidence>
<evidence type="ECO:0000259" key="20">
    <source>
        <dbReference type="PROSITE" id="PS50110"/>
    </source>
</evidence>
<evidence type="ECO:0000256" key="7">
    <source>
        <dbReference type="ARBA" id="ARBA00022692"/>
    </source>
</evidence>
<keyword evidence="9 23" id="KW-0418">Kinase</keyword>
<dbReference type="InterPro" id="IPR036097">
    <property type="entry name" value="HisK_dim/P_sf"/>
</dbReference>
<dbReference type="Gene3D" id="6.10.340.10">
    <property type="match status" value="1"/>
</dbReference>
<dbReference type="SMART" id="SM00304">
    <property type="entry name" value="HAMP"/>
    <property type="match status" value="1"/>
</dbReference>
<dbReference type="Proteomes" id="UP000563601">
    <property type="component" value="Unassembled WGS sequence"/>
</dbReference>
<feature type="transmembrane region" description="Helical" evidence="18">
    <location>
        <begin position="195"/>
        <end position="216"/>
    </location>
</feature>
<dbReference type="SUPFAM" id="SSF55874">
    <property type="entry name" value="ATPase domain of HSP90 chaperone/DNA topoisomerase II/histidine kinase"/>
    <property type="match status" value="1"/>
</dbReference>
<evidence type="ECO:0000256" key="15">
    <source>
        <dbReference type="PROSITE-ProRule" id="PRU00169"/>
    </source>
</evidence>
<dbReference type="Pfam" id="PF00072">
    <property type="entry name" value="Response_reg"/>
    <property type="match status" value="1"/>
</dbReference>
<proteinExistence type="predicted"/>
<evidence type="ECO:0000256" key="18">
    <source>
        <dbReference type="SAM" id="Phobius"/>
    </source>
</evidence>
<dbReference type="SMART" id="SM00388">
    <property type="entry name" value="HisKA"/>
    <property type="match status" value="1"/>
</dbReference>
<dbReference type="SMART" id="SM00073">
    <property type="entry name" value="HPT"/>
    <property type="match status" value="1"/>
</dbReference>
<dbReference type="EMBL" id="JACHHR010000001">
    <property type="protein sequence ID" value="MBB5209997.1"/>
    <property type="molecule type" value="Genomic_DNA"/>
</dbReference>
<dbReference type="InterPro" id="IPR036641">
    <property type="entry name" value="HPT_dom_sf"/>
</dbReference>
<evidence type="ECO:0000256" key="1">
    <source>
        <dbReference type="ARBA" id="ARBA00000085"/>
    </source>
</evidence>
<keyword evidence="7 18" id="KW-0812">Transmembrane</keyword>